<keyword evidence="4" id="KW-0539">Nucleus</keyword>
<dbReference type="Pfam" id="PF00249">
    <property type="entry name" value="Myb_DNA-binding"/>
    <property type="match status" value="1"/>
</dbReference>
<dbReference type="AlphaFoldDB" id="K3WNB4"/>
<reference evidence="9" key="1">
    <citation type="journal article" date="2010" name="Genome Biol.">
        <title>Genome sequence of the necrotrophic plant pathogen Pythium ultimum reveals original pathogenicity mechanisms and effector repertoire.</title>
        <authorList>
            <person name="Levesque C.A."/>
            <person name="Brouwer H."/>
            <person name="Cano L."/>
            <person name="Hamilton J.P."/>
            <person name="Holt C."/>
            <person name="Huitema E."/>
            <person name="Raffaele S."/>
            <person name="Robideau G.P."/>
            <person name="Thines M."/>
            <person name="Win J."/>
            <person name="Zerillo M.M."/>
            <person name="Beakes G.W."/>
            <person name="Boore J.L."/>
            <person name="Busam D."/>
            <person name="Dumas B."/>
            <person name="Ferriera S."/>
            <person name="Fuerstenberg S.I."/>
            <person name="Gachon C.M."/>
            <person name="Gaulin E."/>
            <person name="Govers F."/>
            <person name="Grenville-Briggs L."/>
            <person name="Horner N."/>
            <person name="Hostetler J."/>
            <person name="Jiang R.H."/>
            <person name="Johnson J."/>
            <person name="Krajaejun T."/>
            <person name="Lin H."/>
            <person name="Meijer H.J."/>
            <person name="Moore B."/>
            <person name="Morris P."/>
            <person name="Phuntmart V."/>
            <person name="Puiu D."/>
            <person name="Shetty J."/>
            <person name="Stajich J.E."/>
            <person name="Tripathy S."/>
            <person name="Wawra S."/>
            <person name="van West P."/>
            <person name="Whitty B.R."/>
            <person name="Coutinho P.M."/>
            <person name="Henrissat B."/>
            <person name="Martin F."/>
            <person name="Thomas P.D."/>
            <person name="Tyler B.M."/>
            <person name="De Vries R.P."/>
            <person name="Kamoun S."/>
            <person name="Yandell M."/>
            <person name="Tisserat N."/>
            <person name="Buell C.R."/>
        </authorList>
    </citation>
    <scope>NUCLEOTIDE SEQUENCE</scope>
    <source>
        <strain evidence="9">DAOM:BR144</strain>
    </source>
</reference>
<name>K3WNB4_GLOUD</name>
<feature type="domain" description="HTH myb-type" evidence="7">
    <location>
        <begin position="11"/>
        <end position="61"/>
    </location>
</feature>
<keyword evidence="1" id="KW-0805">Transcription regulation</keyword>
<dbReference type="eggNOG" id="KOG0724">
    <property type="taxonomic scope" value="Eukaryota"/>
</dbReference>
<sequence length="184" mass="21265">METLSTVATERGVWSEDEHDRFLVGLQMFPKGPWRKIAELVDTRSARQVQTHAQKYYKKIERRVRGFRKDRKHVARSEHRLDQDAMRKVKIAQCVTEDIREIFNTTDLPGTTRNGESEELLDSKQDEVLQRCEGNLLKCDDSTMWNSGAIDTDDKDPLPDVDDCCLAYLIQILDSSDTTKDECL</sequence>
<evidence type="ECO:0000313" key="9">
    <source>
        <dbReference type="Proteomes" id="UP000019132"/>
    </source>
</evidence>
<protein>
    <submittedName>
        <fullName evidence="8">Uncharacterized protein</fullName>
    </submittedName>
</protein>
<dbReference type="PANTHER" id="PTHR44191:SF62">
    <property type="entry name" value="OS04G0341900 PROTEIN"/>
    <property type="match status" value="1"/>
</dbReference>
<reference evidence="9" key="2">
    <citation type="submission" date="2010-04" db="EMBL/GenBank/DDBJ databases">
        <authorList>
            <person name="Buell R."/>
            <person name="Hamilton J."/>
            <person name="Hostetler J."/>
        </authorList>
    </citation>
    <scope>NUCLEOTIDE SEQUENCE [LARGE SCALE GENOMIC DNA]</scope>
    <source>
        <strain evidence="9">DAOM:BR144</strain>
    </source>
</reference>
<dbReference type="EMBL" id="GL376604">
    <property type="status" value="NOT_ANNOTATED_CDS"/>
    <property type="molecule type" value="Genomic_DNA"/>
</dbReference>
<dbReference type="Proteomes" id="UP000019132">
    <property type="component" value="Unassembled WGS sequence"/>
</dbReference>
<dbReference type="GO" id="GO:0003677">
    <property type="term" value="F:DNA binding"/>
    <property type="evidence" value="ECO:0007669"/>
    <property type="project" value="UniProtKB-KW"/>
</dbReference>
<feature type="domain" description="Myb-like" evidence="5">
    <location>
        <begin position="6"/>
        <end position="57"/>
    </location>
</feature>
<proteinExistence type="predicted"/>
<dbReference type="InterPro" id="IPR052245">
    <property type="entry name" value="Plant_Stress_Dev_TF"/>
</dbReference>
<dbReference type="HOGENOM" id="CLU_080595_0_1_1"/>
<organism evidence="8 9">
    <name type="scientific">Globisporangium ultimum (strain ATCC 200006 / CBS 805.95 / DAOM BR144)</name>
    <name type="common">Pythium ultimum</name>
    <dbReference type="NCBI Taxonomy" id="431595"/>
    <lineage>
        <taxon>Eukaryota</taxon>
        <taxon>Sar</taxon>
        <taxon>Stramenopiles</taxon>
        <taxon>Oomycota</taxon>
        <taxon>Peronosporomycetes</taxon>
        <taxon>Pythiales</taxon>
        <taxon>Pythiaceae</taxon>
        <taxon>Globisporangium</taxon>
    </lineage>
</organism>
<evidence type="ECO:0000259" key="5">
    <source>
        <dbReference type="PROSITE" id="PS50090"/>
    </source>
</evidence>
<keyword evidence="2" id="KW-0238">DNA-binding</keyword>
<dbReference type="PROSITE" id="PS51294">
    <property type="entry name" value="HTH_MYB"/>
    <property type="match status" value="1"/>
</dbReference>
<evidence type="ECO:0000256" key="1">
    <source>
        <dbReference type="ARBA" id="ARBA00023015"/>
    </source>
</evidence>
<dbReference type="InParanoid" id="K3WNB4"/>
<dbReference type="CDD" id="cd00167">
    <property type="entry name" value="SANT"/>
    <property type="match status" value="1"/>
</dbReference>
<evidence type="ECO:0000256" key="3">
    <source>
        <dbReference type="ARBA" id="ARBA00023163"/>
    </source>
</evidence>
<evidence type="ECO:0000256" key="2">
    <source>
        <dbReference type="ARBA" id="ARBA00023125"/>
    </source>
</evidence>
<evidence type="ECO:0000256" key="4">
    <source>
        <dbReference type="ARBA" id="ARBA00023242"/>
    </source>
</evidence>
<dbReference type="PROSITE" id="PS51293">
    <property type="entry name" value="SANT"/>
    <property type="match status" value="1"/>
</dbReference>
<accession>K3WNB4</accession>
<dbReference type="GO" id="GO:0006355">
    <property type="term" value="P:regulation of DNA-templated transcription"/>
    <property type="evidence" value="ECO:0007669"/>
    <property type="project" value="UniProtKB-ARBA"/>
</dbReference>
<dbReference type="STRING" id="431595.K3WNB4"/>
<dbReference type="PROSITE" id="PS50090">
    <property type="entry name" value="MYB_LIKE"/>
    <property type="match status" value="1"/>
</dbReference>
<feature type="domain" description="SANT" evidence="6">
    <location>
        <begin position="9"/>
        <end position="61"/>
    </location>
</feature>
<evidence type="ECO:0000259" key="6">
    <source>
        <dbReference type="PROSITE" id="PS51293"/>
    </source>
</evidence>
<dbReference type="VEuPathDB" id="FungiDB:PYU1_G006444"/>
<dbReference type="EnsemblProtists" id="PYU1_T006456">
    <property type="protein sequence ID" value="PYU1_T006456"/>
    <property type="gene ID" value="PYU1_G006444"/>
</dbReference>
<keyword evidence="9" id="KW-1185">Reference proteome</keyword>
<dbReference type="SMART" id="SM00717">
    <property type="entry name" value="SANT"/>
    <property type="match status" value="1"/>
</dbReference>
<dbReference type="NCBIfam" id="TIGR01557">
    <property type="entry name" value="myb_SHAQKYF"/>
    <property type="match status" value="1"/>
</dbReference>
<evidence type="ECO:0000313" key="8">
    <source>
        <dbReference type="EnsemblProtists" id="PYU1_T006456"/>
    </source>
</evidence>
<reference evidence="8" key="3">
    <citation type="submission" date="2015-02" db="UniProtKB">
        <authorList>
            <consortium name="EnsemblProtists"/>
        </authorList>
    </citation>
    <scope>IDENTIFICATION</scope>
    <source>
        <strain evidence="8">DAOM BR144</strain>
    </source>
</reference>
<evidence type="ECO:0000259" key="7">
    <source>
        <dbReference type="PROSITE" id="PS51294"/>
    </source>
</evidence>
<dbReference type="PANTHER" id="PTHR44191">
    <property type="entry name" value="TRANSCRIPTION FACTOR KUA1"/>
    <property type="match status" value="1"/>
</dbReference>
<keyword evidence="3" id="KW-0804">Transcription</keyword>
<dbReference type="InterPro" id="IPR017930">
    <property type="entry name" value="Myb_dom"/>
</dbReference>
<dbReference type="InterPro" id="IPR017884">
    <property type="entry name" value="SANT_dom"/>
</dbReference>
<dbReference type="SUPFAM" id="SSF46689">
    <property type="entry name" value="Homeodomain-like"/>
    <property type="match status" value="1"/>
</dbReference>
<dbReference type="InterPro" id="IPR001005">
    <property type="entry name" value="SANT/Myb"/>
</dbReference>
<dbReference type="Gene3D" id="1.10.10.60">
    <property type="entry name" value="Homeodomain-like"/>
    <property type="match status" value="1"/>
</dbReference>
<dbReference type="InterPro" id="IPR006447">
    <property type="entry name" value="Myb_dom_plants"/>
</dbReference>
<dbReference type="InterPro" id="IPR009057">
    <property type="entry name" value="Homeodomain-like_sf"/>
</dbReference>